<dbReference type="GO" id="GO:0004557">
    <property type="term" value="F:alpha-galactosidase activity"/>
    <property type="evidence" value="ECO:0007669"/>
    <property type="project" value="UniProtKB-EC"/>
</dbReference>
<protein>
    <submittedName>
        <fullName evidence="6">Retaining alpha-galactosidase</fullName>
        <ecNumber evidence="6">3.2.1.22</ecNumber>
    </submittedName>
</protein>
<evidence type="ECO:0000259" key="5">
    <source>
        <dbReference type="Pfam" id="PF14509"/>
    </source>
</evidence>
<dbReference type="Gene3D" id="3.20.20.70">
    <property type="entry name" value="Aldolase class I"/>
    <property type="match status" value="1"/>
</dbReference>
<dbReference type="EC" id="3.2.1.22" evidence="6"/>
<dbReference type="InterPro" id="IPR052720">
    <property type="entry name" value="Glycosyl_hydrolase_97"/>
</dbReference>
<dbReference type="InterPro" id="IPR013785">
    <property type="entry name" value="Aldolase_TIM"/>
</dbReference>
<proteinExistence type="predicted"/>
<dbReference type="Gene3D" id="2.70.98.10">
    <property type="match status" value="1"/>
</dbReference>
<dbReference type="OrthoDB" id="57532at2"/>
<dbReference type="InterPro" id="IPR017853">
    <property type="entry name" value="GH"/>
</dbReference>
<feature type="domain" description="Glycosyl-hydrolase 97 C-terminal oligomerisation" evidence="5">
    <location>
        <begin position="559"/>
        <end position="654"/>
    </location>
</feature>
<evidence type="ECO:0000259" key="4">
    <source>
        <dbReference type="Pfam" id="PF14508"/>
    </source>
</evidence>
<comment type="caution">
    <text evidence="6">The sequence shown here is derived from an EMBL/GenBank/DDBJ whole genome shotgun (WGS) entry which is preliminary data.</text>
</comment>
<dbReference type="Pfam" id="PF14509">
    <property type="entry name" value="GH97_C"/>
    <property type="match status" value="1"/>
</dbReference>
<sequence>MSLPHRCVRLIAILAILLLVNGLSAAEWRLESPSGDVLVEIEESDGVRFSVQHKGEVVIDRSQIDLTIRGRKPFGTSLGAANETRTEINETTTFVVPRRFKSLPHRCNELTLTAESGSHALVVRAYDRGVAYRWVTNLPGGVVVESELAEFRFPGTPMTWFPEEDSLMSHQERVYKHVPLGEIGPERFCSTGMVVEPQNGPKVYLSESDLASYPGMFLRGAEDHRGLVGKFAPYPLATRTVRDRDVMVTKAADYLAKTSGTRAYPWRVMILAEADADFLTNELIYQLAPPCELADTSWIKPGKVSWDWWNGINVTGVDFRVGVNTATYKHFIDFAAEAGLQYIILDEGWSKRGDLTQTVPEIDLVELIGHANDKGVGVILWTLWNELDANMIEALDKFEGLGVAGIKVDFMQRDDQPLVEFYHRTAAEAGKRRMLVDFHGSCKPFGIRRTYPNVISFEAVTGLENYKWSNETATPPQELVLPFIRMTAGPMDYTPGAMDNSHREYFHDIYERPMSLGTRCHQLAMYVVYESPLQMLADSPTQYRREPECLRFLSAVPTVWDETVVLHAELGEVVAIARRSGDAWFVGAMTNWTPRRLELDLSFLGDRAYKLEAWADGVNADQNAMDFKHTTQTVTSADSLQVRLESGGGWAGWLRPAND</sequence>
<dbReference type="InterPro" id="IPR014718">
    <property type="entry name" value="GH-type_carb-bd"/>
</dbReference>
<dbReference type="InterPro" id="IPR013780">
    <property type="entry name" value="Glyco_hydro_b"/>
</dbReference>
<keyword evidence="1 6" id="KW-0378">Hydrolase</keyword>
<evidence type="ECO:0000259" key="3">
    <source>
        <dbReference type="Pfam" id="PF10566"/>
    </source>
</evidence>
<dbReference type="PANTHER" id="PTHR35803">
    <property type="entry name" value="GLUCAN 1,4-ALPHA-GLUCOSIDASE SUSB-RELATED"/>
    <property type="match status" value="1"/>
</dbReference>
<feature type="domain" description="Glycosyl-hydrolase 97 catalytic" evidence="3">
    <location>
        <begin position="308"/>
        <end position="460"/>
    </location>
</feature>
<dbReference type="InterPro" id="IPR029486">
    <property type="entry name" value="GH97_N"/>
</dbReference>
<evidence type="ECO:0000313" key="6">
    <source>
        <dbReference type="EMBL" id="TWT29366.1"/>
    </source>
</evidence>
<dbReference type="AlphaFoldDB" id="A0A5C5UT53"/>
<dbReference type="Proteomes" id="UP000316714">
    <property type="component" value="Unassembled WGS sequence"/>
</dbReference>
<feature type="domain" description="Glycosyl-hydrolase 97 N-terminal" evidence="4">
    <location>
        <begin position="30"/>
        <end position="290"/>
    </location>
</feature>
<evidence type="ECO:0000313" key="7">
    <source>
        <dbReference type="Proteomes" id="UP000316714"/>
    </source>
</evidence>
<dbReference type="Gene3D" id="2.60.40.1180">
    <property type="entry name" value="Golgi alpha-mannosidase II"/>
    <property type="match status" value="1"/>
</dbReference>
<dbReference type="Pfam" id="PF14508">
    <property type="entry name" value="GH97_N"/>
    <property type="match status" value="1"/>
</dbReference>
<evidence type="ECO:0000256" key="1">
    <source>
        <dbReference type="ARBA" id="ARBA00022801"/>
    </source>
</evidence>
<dbReference type="InterPro" id="IPR019563">
    <property type="entry name" value="GH97_catalytic"/>
</dbReference>
<organism evidence="6 7">
    <name type="scientific">Posidoniimonas corsicana</name>
    <dbReference type="NCBI Taxonomy" id="1938618"/>
    <lineage>
        <taxon>Bacteria</taxon>
        <taxon>Pseudomonadati</taxon>
        <taxon>Planctomycetota</taxon>
        <taxon>Planctomycetia</taxon>
        <taxon>Pirellulales</taxon>
        <taxon>Lacipirellulaceae</taxon>
        <taxon>Posidoniimonas</taxon>
    </lineage>
</organism>
<dbReference type="SUPFAM" id="SSF51445">
    <property type="entry name" value="(Trans)glycosidases"/>
    <property type="match status" value="1"/>
</dbReference>
<reference evidence="6 7" key="1">
    <citation type="submission" date="2019-02" db="EMBL/GenBank/DDBJ databases">
        <title>Deep-cultivation of Planctomycetes and their phenomic and genomic characterization uncovers novel biology.</title>
        <authorList>
            <person name="Wiegand S."/>
            <person name="Jogler M."/>
            <person name="Boedeker C."/>
            <person name="Pinto D."/>
            <person name="Vollmers J."/>
            <person name="Rivas-Marin E."/>
            <person name="Kohn T."/>
            <person name="Peeters S.H."/>
            <person name="Heuer A."/>
            <person name="Rast P."/>
            <person name="Oberbeckmann S."/>
            <person name="Bunk B."/>
            <person name="Jeske O."/>
            <person name="Meyerdierks A."/>
            <person name="Storesund J.E."/>
            <person name="Kallscheuer N."/>
            <person name="Luecker S."/>
            <person name="Lage O.M."/>
            <person name="Pohl T."/>
            <person name="Merkel B.J."/>
            <person name="Hornburger P."/>
            <person name="Mueller R.-W."/>
            <person name="Bruemmer F."/>
            <person name="Labrenz M."/>
            <person name="Spormann A.M."/>
            <person name="Op Den Camp H."/>
            <person name="Overmann J."/>
            <person name="Amann R."/>
            <person name="Jetten M.S.M."/>
            <person name="Mascher T."/>
            <person name="Medema M.H."/>
            <person name="Devos D.P."/>
            <person name="Kaster A.-K."/>
            <person name="Ovreas L."/>
            <person name="Rohde M."/>
            <person name="Galperin M.Y."/>
            <person name="Jogler C."/>
        </authorList>
    </citation>
    <scope>NUCLEOTIDE SEQUENCE [LARGE SCALE GENOMIC DNA]</scope>
    <source>
        <strain evidence="6 7">KOR34</strain>
    </source>
</reference>
<dbReference type="Pfam" id="PF10566">
    <property type="entry name" value="Glyco_hydro_97"/>
    <property type="match status" value="1"/>
</dbReference>
<dbReference type="PANTHER" id="PTHR35803:SF2">
    <property type="entry name" value="RETAINING ALPHA-GALACTOSIDASE"/>
    <property type="match status" value="1"/>
</dbReference>
<dbReference type="EMBL" id="SIHJ01000008">
    <property type="protein sequence ID" value="TWT29366.1"/>
    <property type="molecule type" value="Genomic_DNA"/>
</dbReference>
<gene>
    <name evidence="6" type="ORF">KOR34_51780</name>
</gene>
<dbReference type="InterPro" id="IPR029483">
    <property type="entry name" value="GH97_C"/>
</dbReference>
<evidence type="ECO:0000256" key="2">
    <source>
        <dbReference type="ARBA" id="ARBA00023295"/>
    </source>
</evidence>
<dbReference type="GO" id="GO:0030246">
    <property type="term" value="F:carbohydrate binding"/>
    <property type="evidence" value="ECO:0007669"/>
    <property type="project" value="InterPro"/>
</dbReference>
<name>A0A5C5UT53_9BACT</name>
<keyword evidence="2 6" id="KW-0326">Glycosidase</keyword>
<keyword evidence="7" id="KW-1185">Reference proteome</keyword>
<dbReference type="RefSeq" id="WP_146568982.1">
    <property type="nucleotide sequence ID" value="NZ_SIHJ01000008.1"/>
</dbReference>
<accession>A0A5C5UT53</accession>